<dbReference type="RefSeq" id="WP_062680705.1">
    <property type="nucleotide sequence ID" value="NZ_LVEA01000001.1"/>
</dbReference>
<evidence type="ECO:0000313" key="1">
    <source>
        <dbReference type="EMBL" id="KYL05226.1"/>
    </source>
</evidence>
<gene>
    <name evidence="1" type="ORF">A2J07_00390</name>
</gene>
<reference evidence="1 2" key="1">
    <citation type="submission" date="2016-03" db="EMBL/GenBank/DDBJ databases">
        <title>Comparative genomics of human isolates of Fusobacterium necrophorum.</title>
        <authorList>
            <person name="Jensen A."/>
            <person name="Bank S."/>
            <person name="Andersen P.S."/>
            <person name="Kristensen L.H."/>
            <person name="Prag J."/>
        </authorList>
    </citation>
    <scope>NUCLEOTIDE SEQUENCE [LARGE SCALE GENOMIC DNA]</scope>
    <source>
        <strain evidence="1 2">LS_1264</strain>
    </source>
</reference>
<evidence type="ECO:0000313" key="2">
    <source>
        <dbReference type="Proteomes" id="UP000075816"/>
    </source>
</evidence>
<proteinExistence type="predicted"/>
<accession>A0A162J6J5</accession>
<dbReference type="Proteomes" id="UP000075816">
    <property type="component" value="Unassembled WGS sequence"/>
</dbReference>
<protein>
    <submittedName>
        <fullName evidence="1">Uncharacterized protein</fullName>
    </submittedName>
</protein>
<dbReference type="AlphaFoldDB" id="A0A162J6J5"/>
<sequence length="136" mass="16414">MNDLYAIRNLEYYTTSKNKEEKIKTMIHKINDFKMNSIECRVTSIRQYTGYLYITICLKQKISDDRYYQLELHFTVYNKNKKVFLRGTYIEQEKIYKEIGLGFYNYSLTKSNEIISLPCEFLDYISTISKIIKNYL</sequence>
<organism evidence="1 2">
    <name type="scientific">Fusobacterium necrophorum subsp. funduliforme</name>
    <dbReference type="NCBI Taxonomy" id="143387"/>
    <lineage>
        <taxon>Bacteria</taxon>
        <taxon>Fusobacteriati</taxon>
        <taxon>Fusobacteriota</taxon>
        <taxon>Fusobacteriia</taxon>
        <taxon>Fusobacteriales</taxon>
        <taxon>Fusobacteriaceae</taxon>
        <taxon>Fusobacterium</taxon>
    </lineage>
</organism>
<name>A0A162J6J5_9FUSO</name>
<dbReference type="EMBL" id="LVEA01000001">
    <property type="protein sequence ID" value="KYL05226.1"/>
    <property type="molecule type" value="Genomic_DNA"/>
</dbReference>
<comment type="caution">
    <text evidence="1">The sequence shown here is derived from an EMBL/GenBank/DDBJ whole genome shotgun (WGS) entry which is preliminary data.</text>
</comment>